<keyword evidence="8" id="KW-1185">Reference proteome</keyword>
<keyword evidence="4 6" id="KW-0472">Membrane</keyword>
<feature type="transmembrane region" description="Helical" evidence="6">
    <location>
        <begin position="433"/>
        <end position="452"/>
    </location>
</feature>
<feature type="transmembrane region" description="Helical" evidence="6">
    <location>
        <begin position="88"/>
        <end position="108"/>
    </location>
</feature>
<dbReference type="VEuPathDB" id="FungiDB:ASPGLDRAFT_70060"/>
<feature type="compositionally biased region" description="Basic and acidic residues" evidence="5">
    <location>
        <begin position="1"/>
        <end position="33"/>
    </location>
</feature>
<organism evidence="7 8">
    <name type="scientific">Aspergillus glaucus CBS 516.65</name>
    <dbReference type="NCBI Taxonomy" id="1160497"/>
    <lineage>
        <taxon>Eukaryota</taxon>
        <taxon>Fungi</taxon>
        <taxon>Dikarya</taxon>
        <taxon>Ascomycota</taxon>
        <taxon>Pezizomycotina</taxon>
        <taxon>Eurotiomycetes</taxon>
        <taxon>Eurotiomycetidae</taxon>
        <taxon>Eurotiales</taxon>
        <taxon>Aspergillaceae</taxon>
        <taxon>Aspergillus</taxon>
        <taxon>Aspergillus subgen. Aspergillus</taxon>
    </lineage>
</organism>
<dbReference type="GO" id="GO:0005886">
    <property type="term" value="C:plasma membrane"/>
    <property type="evidence" value="ECO:0007669"/>
    <property type="project" value="TreeGrafter"/>
</dbReference>
<evidence type="ECO:0000256" key="5">
    <source>
        <dbReference type="SAM" id="MobiDB-lite"/>
    </source>
</evidence>
<proteinExistence type="predicted"/>
<dbReference type="InterPro" id="IPR011701">
    <property type="entry name" value="MFS"/>
</dbReference>
<dbReference type="RefSeq" id="XP_022396224.1">
    <property type="nucleotide sequence ID" value="XM_022549435.1"/>
</dbReference>
<dbReference type="InterPro" id="IPR036259">
    <property type="entry name" value="MFS_trans_sf"/>
</dbReference>
<evidence type="ECO:0000256" key="6">
    <source>
        <dbReference type="SAM" id="Phobius"/>
    </source>
</evidence>
<keyword evidence="2 6" id="KW-0812">Transmembrane</keyword>
<dbReference type="SUPFAM" id="SSF103473">
    <property type="entry name" value="MFS general substrate transporter"/>
    <property type="match status" value="1"/>
</dbReference>
<evidence type="ECO:0008006" key="9">
    <source>
        <dbReference type="Google" id="ProtNLM"/>
    </source>
</evidence>
<accession>A0A1L9V6I5</accession>
<protein>
    <recommendedName>
        <fullName evidence="9">Major facilitator superfamily (MFS) profile domain-containing protein</fullName>
    </recommendedName>
</protein>
<dbReference type="Proteomes" id="UP000184300">
    <property type="component" value="Unassembled WGS sequence"/>
</dbReference>
<feature type="transmembrane region" description="Helical" evidence="6">
    <location>
        <begin position="115"/>
        <end position="133"/>
    </location>
</feature>
<feature type="region of interest" description="Disordered" evidence="5">
    <location>
        <begin position="1"/>
        <end position="39"/>
    </location>
</feature>
<evidence type="ECO:0000313" key="8">
    <source>
        <dbReference type="Proteomes" id="UP000184300"/>
    </source>
</evidence>
<evidence type="ECO:0000256" key="2">
    <source>
        <dbReference type="ARBA" id="ARBA00022692"/>
    </source>
</evidence>
<feature type="transmembrane region" description="Helical" evidence="6">
    <location>
        <begin position="311"/>
        <end position="331"/>
    </location>
</feature>
<dbReference type="OrthoDB" id="2441642at2759"/>
<name>A0A1L9V6I5_ASPGL</name>
<dbReference type="EMBL" id="KV878917">
    <property type="protein sequence ID" value="OJJ79526.1"/>
    <property type="molecule type" value="Genomic_DNA"/>
</dbReference>
<feature type="transmembrane region" description="Helical" evidence="6">
    <location>
        <begin position="399"/>
        <end position="421"/>
    </location>
</feature>
<keyword evidence="3 6" id="KW-1133">Transmembrane helix</keyword>
<dbReference type="PANTHER" id="PTHR23502">
    <property type="entry name" value="MAJOR FACILITATOR SUPERFAMILY"/>
    <property type="match status" value="1"/>
</dbReference>
<evidence type="ECO:0000256" key="3">
    <source>
        <dbReference type="ARBA" id="ARBA00022989"/>
    </source>
</evidence>
<sequence length="497" mass="54770">MAEQDTKEKHHVEDEQGKIDEERETREADERNEPPPPPHSVLNKYGKVYITFMAALVGFFSPIFSQIYFPALPILAQYYGKTTTLINLTVTTYMIVQGIAPAFVGNFAGISGRRLAYILAFTIYTAANIGLAVHDSYGALLGLRCLQSTRSSATSSIGYAVAADIASPAERGKYIGPMTAGSMAALSLWGLSIFWFLVIISGAFLMVYTITVRETAREIVGNGSIVPADWWRLSVFQCLSPTRHRCAKTQGPPQTQKSKFLYVNPIKSFVVFADKAGLINLCHIGITYLSCIAVMTNTANMFGDLYNLDSLKIGLCFLPFGITGCIGSFAVGKMVDMNYCRIARKHNLPLNRQSNRVPDVFPFEKARLQIAIPAVIITGLTLIPYGWVLQQRVHLDTSLVLQGILGFCVTATINVLMTPLVDLFPKTPASASAAANLVRCWLGAVTAAVIEYMVTGMALGWCFAFFGFVTLASLPFLRIVYVRGMKWRKSKQERERN</sequence>
<gene>
    <name evidence="7" type="ORF">ASPGLDRAFT_70060</name>
</gene>
<comment type="subcellular location">
    <subcellularLocation>
        <location evidence="1">Membrane</location>
        <topology evidence="1">Multi-pass membrane protein</topology>
    </subcellularLocation>
</comment>
<feature type="transmembrane region" description="Helical" evidence="6">
    <location>
        <begin position="48"/>
        <end position="68"/>
    </location>
</feature>
<dbReference type="AlphaFoldDB" id="A0A1L9V6I5"/>
<dbReference type="Gene3D" id="1.20.1720.10">
    <property type="entry name" value="Multidrug resistance protein D"/>
    <property type="match status" value="1"/>
</dbReference>
<feature type="transmembrane region" description="Helical" evidence="6">
    <location>
        <begin position="186"/>
        <end position="208"/>
    </location>
</feature>
<dbReference type="Gene3D" id="1.20.1250.20">
    <property type="entry name" value="MFS general substrate transporter like domains"/>
    <property type="match status" value="1"/>
</dbReference>
<evidence type="ECO:0000256" key="1">
    <source>
        <dbReference type="ARBA" id="ARBA00004141"/>
    </source>
</evidence>
<dbReference type="STRING" id="1160497.A0A1L9V6I5"/>
<feature type="transmembrane region" description="Helical" evidence="6">
    <location>
        <begin position="370"/>
        <end position="387"/>
    </location>
</feature>
<evidence type="ECO:0000313" key="7">
    <source>
        <dbReference type="EMBL" id="OJJ79526.1"/>
    </source>
</evidence>
<feature type="transmembrane region" description="Helical" evidence="6">
    <location>
        <begin position="458"/>
        <end position="481"/>
    </location>
</feature>
<reference evidence="8" key="1">
    <citation type="journal article" date="2017" name="Genome Biol.">
        <title>Comparative genomics reveals high biological diversity and specific adaptations in the industrially and medically important fungal genus Aspergillus.</title>
        <authorList>
            <person name="de Vries R.P."/>
            <person name="Riley R."/>
            <person name="Wiebenga A."/>
            <person name="Aguilar-Osorio G."/>
            <person name="Amillis S."/>
            <person name="Uchima C.A."/>
            <person name="Anderluh G."/>
            <person name="Asadollahi M."/>
            <person name="Askin M."/>
            <person name="Barry K."/>
            <person name="Battaglia E."/>
            <person name="Bayram O."/>
            <person name="Benocci T."/>
            <person name="Braus-Stromeyer S.A."/>
            <person name="Caldana C."/>
            <person name="Canovas D."/>
            <person name="Cerqueira G.C."/>
            <person name="Chen F."/>
            <person name="Chen W."/>
            <person name="Choi C."/>
            <person name="Clum A."/>
            <person name="Dos Santos R.A."/>
            <person name="Damasio A.R."/>
            <person name="Diallinas G."/>
            <person name="Emri T."/>
            <person name="Fekete E."/>
            <person name="Flipphi M."/>
            <person name="Freyberg S."/>
            <person name="Gallo A."/>
            <person name="Gournas C."/>
            <person name="Habgood R."/>
            <person name="Hainaut M."/>
            <person name="Harispe M.L."/>
            <person name="Henrissat B."/>
            <person name="Hilden K.S."/>
            <person name="Hope R."/>
            <person name="Hossain A."/>
            <person name="Karabika E."/>
            <person name="Karaffa L."/>
            <person name="Karanyi Z."/>
            <person name="Krasevec N."/>
            <person name="Kuo A."/>
            <person name="Kusch H."/>
            <person name="LaButti K."/>
            <person name="Lagendijk E.L."/>
            <person name="Lapidus A."/>
            <person name="Levasseur A."/>
            <person name="Lindquist E."/>
            <person name="Lipzen A."/>
            <person name="Logrieco A.F."/>
            <person name="MacCabe A."/>
            <person name="Maekelae M.R."/>
            <person name="Malavazi I."/>
            <person name="Melin P."/>
            <person name="Meyer V."/>
            <person name="Mielnichuk N."/>
            <person name="Miskei M."/>
            <person name="Molnar A.P."/>
            <person name="Mule G."/>
            <person name="Ngan C.Y."/>
            <person name="Orejas M."/>
            <person name="Orosz E."/>
            <person name="Ouedraogo J.P."/>
            <person name="Overkamp K.M."/>
            <person name="Park H.-S."/>
            <person name="Perrone G."/>
            <person name="Piumi F."/>
            <person name="Punt P.J."/>
            <person name="Ram A.F."/>
            <person name="Ramon A."/>
            <person name="Rauscher S."/>
            <person name="Record E."/>
            <person name="Riano-Pachon D.M."/>
            <person name="Robert V."/>
            <person name="Roehrig J."/>
            <person name="Ruller R."/>
            <person name="Salamov A."/>
            <person name="Salih N.S."/>
            <person name="Samson R.A."/>
            <person name="Sandor E."/>
            <person name="Sanguinetti M."/>
            <person name="Schuetze T."/>
            <person name="Sepcic K."/>
            <person name="Shelest E."/>
            <person name="Sherlock G."/>
            <person name="Sophianopoulou V."/>
            <person name="Squina F.M."/>
            <person name="Sun H."/>
            <person name="Susca A."/>
            <person name="Todd R.B."/>
            <person name="Tsang A."/>
            <person name="Unkles S.E."/>
            <person name="van de Wiele N."/>
            <person name="van Rossen-Uffink D."/>
            <person name="Oliveira J.V."/>
            <person name="Vesth T.C."/>
            <person name="Visser J."/>
            <person name="Yu J.-H."/>
            <person name="Zhou M."/>
            <person name="Andersen M.R."/>
            <person name="Archer D.B."/>
            <person name="Baker S.E."/>
            <person name="Benoit I."/>
            <person name="Brakhage A.A."/>
            <person name="Braus G.H."/>
            <person name="Fischer R."/>
            <person name="Frisvad J.C."/>
            <person name="Goldman G.H."/>
            <person name="Houbraken J."/>
            <person name="Oakley B."/>
            <person name="Pocsi I."/>
            <person name="Scazzocchio C."/>
            <person name="Seiboth B."/>
            <person name="vanKuyk P.A."/>
            <person name="Wortman J."/>
            <person name="Dyer P.S."/>
            <person name="Grigoriev I.V."/>
        </authorList>
    </citation>
    <scope>NUCLEOTIDE SEQUENCE [LARGE SCALE GENOMIC DNA]</scope>
    <source>
        <strain evidence="8">CBS 516.65</strain>
    </source>
</reference>
<dbReference type="PANTHER" id="PTHR23502:SF150">
    <property type="entry name" value="MAJOR FACILITATOR SUPERFAMILY (MFS) PROFILE DOMAIN-CONTAINING PROTEIN-RELATED"/>
    <property type="match status" value="1"/>
</dbReference>
<feature type="transmembrane region" description="Helical" evidence="6">
    <location>
        <begin position="277"/>
        <end position="299"/>
    </location>
</feature>
<evidence type="ECO:0000256" key="4">
    <source>
        <dbReference type="ARBA" id="ARBA00023136"/>
    </source>
</evidence>
<dbReference type="GO" id="GO:0022857">
    <property type="term" value="F:transmembrane transporter activity"/>
    <property type="evidence" value="ECO:0007669"/>
    <property type="project" value="InterPro"/>
</dbReference>
<dbReference type="Pfam" id="PF07690">
    <property type="entry name" value="MFS_1"/>
    <property type="match status" value="1"/>
</dbReference>
<dbReference type="GeneID" id="34465695"/>